<dbReference type="SUPFAM" id="SSF50129">
    <property type="entry name" value="GroES-like"/>
    <property type="match status" value="1"/>
</dbReference>
<organism evidence="4 5">
    <name type="scientific">Pseudoduganella armeniaca</name>
    <dbReference type="NCBI Taxonomy" id="2072590"/>
    <lineage>
        <taxon>Bacteria</taxon>
        <taxon>Pseudomonadati</taxon>
        <taxon>Pseudomonadota</taxon>
        <taxon>Betaproteobacteria</taxon>
        <taxon>Burkholderiales</taxon>
        <taxon>Oxalobacteraceae</taxon>
        <taxon>Telluria group</taxon>
        <taxon>Pseudoduganella</taxon>
    </lineage>
</organism>
<dbReference type="PANTHER" id="PTHR48106:SF13">
    <property type="entry name" value="QUINONE OXIDOREDUCTASE-RELATED"/>
    <property type="match status" value="1"/>
</dbReference>
<sequence>MNHQITIAETGTPAVMQLTAVADIGQPGPGQVRLRHEAIGVNFVDTLLRSGAFPARLPLAMGVEGAGVVVAVGEGVTSVCVGESVAYFFSFGAYADERLIDARLLVRLPNDVSAATAAATFTKGLTAWMMLFGAHRVQPGETVLVQGAAGGVGSIVARWAKALGATVIATAGAPSKVDLVASWGIDHALSSNDPQLADKALALTGGRGVDVVYELVGQATFAHSVRALRAGGHLVHVGNASGTPAVDQADLAARGIRYVQPSTGQYVGEREELERASAALFAALRDGVFGAEQPRRYPLRAAAQAHEDIAARRLTGAAILVP</sequence>
<evidence type="ECO:0000256" key="1">
    <source>
        <dbReference type="ARBA" id="ARBA00022857"/>
    </source>
</evidence>
<dbReference type="InterPro" id="IPR013154">
    <property type="entry name" value="ADH-like_N"/>
</dbReference>
<evidence type="ECO:0000313" key="5">
    <source>
        <dbReference type="Proteomes" id="UP000240505"/>
    </source>
</evidence>
<dbReference type="KEGG" id="masz:C9I28_14710"/>
<dbReference type="GO" id="GO:0003960">
    <property type="term" value="F:quinone reductase (NADPH) activity"/>
    <property type="evidence" value="ECO:0007669"/>
    <property type="project" value="TreeGrafter"/>
</dbReference>
<keyword evidence="5" id="KW-1185">Reference proteome</keyword>
<dbReference type="RefSeq" id="WP_107142133.1">
    <property type="nucleotide sequence ID" value="NZ_CP028324.1"/>
</dbReference>
<evidence type="ECO:0000259" key="3">
    <source>
        <dbReference type="SMART" id="SM00829"/>
    </source>
</evidence>
<accession>A0A2R4CAW8</accession>
<dbReference type="Pfam" id="PF08240">
    <property type="entry name" value="ADH_N"/>
    <property type="match status" value="1"/>
</dbReference>
<dbReference type="SUPFAM" id="SSF51735">
    <property type="entry name" value="NAD(P)-binding Rossmann-fold domains"/>
    <property type="match status" value="1"/>
</dbReference>
<dbReference type="AlphaFoldDB" id="A0A2R4CAW8"/>
<dbReference type="InterPro" id="IPR036291">
    <property type="entry name" value="NAD(P)-bd_dom_sf"/>
</dbReference>
<dbReference type="Gene3D" id="3.40.50.720">
    <property type="entry name" value="NAD(P)-binding Rossmann-like Domain"/>
    <property type="match status" value="1"/>
</dbReference>
<dbReference type="InterPro" id="IPR020843">
    <property type="entry name" value="ER"/>
</dbReference>
<evidence type="ECO:0000256" key="2">
    <source>
        <dbReference type="ARBA" id="ARBA00023002"/>
    </source>
</evidence>
<feature type="domain" description="Enoyl reductase (ER)" evidence="3">
    <location>
        <begin position="11"/>
        <end position="320"/>
    </location>
</feature>
<dbReference type="PANTHER" id="PTHR48106">
    <property type="entry name" value="QUINONE OXIDOREDUCTASE PIG3-RELATED"/>
    <property type="match status" value="1"/>
</dbReference>
<dbReference type="GO" id="GO:0035925">
    <property type="term" value="F:mRNA 3'-UTR AU-rich region binding"/>
    <property type="evidence" value="ECO:0007669"/>
    <property type="project" value="TreeGrafter"/>
</dbReference>
<dbReference type="Proteomes" id="UP000240505">
    <property type="component" value="Chromosome"/>
</dbReference>
<dbReference type="InterPro" id="IPR013149">
    <property type="entry name" value="ADH-like_C"/>
</dbReference>
<keyword evidence="1" id="KW-0521">NADP</keyword>
<evidence type="ECO:0000313" key="4">
    <source>
        <dbReference type="EMBL" id="AVR96784.1"/>
    </source>
</evidence>
<reference evidence="4 5" key="1">
    <citation type="submission" date="2018-03" db="EMBL/GenBank/DDBJ databases">
        <title>Massilia armeniaca sp. nov., isolated from desert soil.</title>
        <authorList>
            <person name="Huang H."/>
            <person name="Ren M."/>
        </authorList>
    </citation>
    <scope>NUCLEOTIDE SEQUENCE [LARGE SCALE GENOMIC DNA]</scope>
    <source>
        <strain evidence="4 5">ZMN-3</strain>
    </source>
</reference>
<name>A0A2R4CAW8_9BURK</name>
<dbReference type="OrthoDB" id="9805883at2"/>
<dbReference type="GO" id="GO:0070402">
    <property type="term" value="F:NADPH binding"/>
    <property type="evidence" value="ECO:0007669"/>
    <property type="project" value="TreeGrafter"/>
</dbReference>
<dbReference type="GO" id="GO:0005829">
    <property type="term" value="C:cytosol"/>
    <property type="evidence" value="ECO:0007669"/>
    <property type="project" value="TreeGrafter"/>
</dbReference>
<dbReference type="SMART" id="SM00829">
    <property type="entry name" value="PKS_ER"/>
    <property type="match status" value="1"/>
</dbReference>
<dbReference type="EMBL" id="CP028324">
    <property type="protein sequence ID" value="AVR96784.1"/>
    <property type="molecule type" value="Genomic_DNA"/>
</dbReference>
<dbReference type="Gene3D" id="3.90.180.10">
    <property type="entry name" value="Medium-chain alcohol dehydrogenases, catalytic domain"/>
    <property type="match status" value="1"/>
</dbReference>
<proteinExistence type="predicted"/>
<gene>
    <name evidence="4" type="ORF">C9I28_14710</name>
</gene>
<dbReference type="Pfam" id="PF00107">
    <property type="entry name" value="ADH_zinc_N"/>
    <property type="match status" value="1"/>
</dbReference>
<keyword evidence="2" id="KW-0560">Oxidoreductase</keyword>
<protein>
    <submittedName>
        <fullName evidence="4">Quinone oxidoreductase</fullName>
    </submittedName>
</protein>
<dbReference type="InterPro" id="IPR011032">
    <property type="entry name" value="GroES-like_sf"/>
</dbReference>